<dbReference type="GO" id="GO:0006508">
    <property type="term" value="P:proteolysis"/>
    <property type="evidence" value="ECO:0007669"/>
    <property type="project" value="InterPro"/>
</dbReference>
<dbReference type="AlphaFoldDB" id="A0A6L9LCM3"/>
<dbReference type="InterPro" id="IPR052039">
    <property type="entry name" value="Caspase-related_regulators"/>
</dbReference>
<dbReference type="SUPFAM" id="SSF52129">
    <property type="entry name" value="Caspase-like"/>
    <property type="match status" value="1"/>
</dbReference>
<dbReference type="InterPro" id="IPR011600">
    <property type="entry name" value="Pept_C14_caspase"/>
</dbReference>
<feature type="domain" description="Peptidase C14 caspase" evidence="1">
    <location>
        <begin position="25"/>
        <end position="250"/>
    </location>
</feature>
<keyword evidence="3" id="KW-1185">Reference proteome</keyword>
<protein>
    <submittedName>
        <fullName evidence="2">DUF452 family protein</fullName>
    </submittedName>
</protein>
<dbReference type="RefSeq" id="WP_163954447.1">
    <property type="nucleotide sequence ID" value="NZ_JAAFZH010000016.1"/>
</dbReference>
<organism evidence="2 3">
    <name type="scientific">Spirosoma terrae</name>
    <dbReference type="NCBI Taxonomy" id="1968276"/>
    <lineage>
        <taxon>Bacteria</taxon>
        <taxon>Pseudomonadati</taxon>
        <taxon>Bacteroidota</taxon>
        <taxon>Cytophagia</taxon>
        <taxon>Cytophagales</taxon>
        <taxon>Cytophagaceae</taxon>
        <taxon>Spirosoma</taxon>
    </lineage>
</organism>
<dbReference type="PANTHER" id="PTHR22576">
    <property type="entry name" value="MUCOSA ASSOCIATED LYMPHOID TISSUE LYMPHOMA TRANSLOCATION PROTEIN 1/PARACASPASE"/>
    <property type="match status" value="1"/>
</dbReference>
<dbReference type="InterPro" id="IPR018247">
    <property type="entry name" value="EF_Hand_1_Ca_BS"/>
</dbReference>
<gene>
    <name evidence="2" type="ORF">GK108_25745</name>
</gene>
<dbReference type="Proteomes" id="UP000474175">
    <property type="component" value="Unassembled WGS sequence"/>
</dbReference>
<name>A0A6L9LCM3_9BACT</name>
<dbReference type="EMBL" id="JAAFZH010000016">
    <property type="protein sequence ID" value="NDU98315.1"/>
    <property type="molecule type" value="Genomic_DNA"/>
</dbReference>
<dbReference type="GO" id="GO:0004197">
    <property type="term" value="F:cysteine-type endopeptidase activity"/>
    <property type="evidence" value="ECO:0007669"/>
    <property type="project" value="InterPro"/>
</dbReference>
<evidence type="ECO:0000313" key="3">
    <source>
        <dbReference type="Proteomes" id="UP000474175"/>
    </source>
</evidence>
<dbReference type="Gene3D" id="3.40.50.1460">
    <property type="match status" value="1"/>
</dbReference>
<dbReference type="Pfam" id="PF00656">
    <property type="entry name" value="Peptidase_C14"/>
    <property type="match status" value="1"/>
</dbReference>
<reference evidence="2 3" key="1">
    <citation type="submission" date="2020-02" db="EMBL/GenBank/DDBJ databases">
        <title>Draft genome sequence of two Spirosoma agri KCTC 52727 and Spirosoma terrae KCTC 52035.</title>
        <authorList>
            <person name="Rojas J."/>
            <person name="Ambika Manirajan B."/>
            <person name="Suarez C."/>
            <person name="Ratering S."/>
            <person name="Schnell S."/>
        </authorList>
    </citation>
    <scope>NUCLEOTIDE SEQUENCE [LARGE SCALE GENOMIC DNA]</scope>
    <source>
        <strain evidence="2 3">KCTC 52035</strain>
    </source>
</reference>
<dbReference type="PROSITE" id="PS00018">
    <property type="entry name" value="EF_HAND_1"/>
    <property type="match status" value="1"/>
</dbReference>
<dbReference type="InterPro" id="IPR029030">
    <property type="entry name" value="Caspase-like_dom_sf"/>
</dbReference>
<evidence type="ECO:0000259" key="1">
    <source>
        <dbReference type="Pfam" id="PF00656"/>
    </source>
</evidence>
<sequence length="261" mass="28641">MVTLLLLCLNLLTSWKATDSPNDTYAVVVGISDYQSLTSRTGDLRFADRDARQIVTFLQSKAGGSVPSAHIRLLINRQATSATIKQSLSLFEKAKPGDRVIFYFSGHGLPSSFVPYDIRPENQQLLVTYQDIKTAFRQSKAATKLCIADACLSGGMAAQKSTQRNLSQTMSQAGSKETNVALLLASRSTQSAVEASRLSGGAFTHYLLRGLNGQADLNRDRIVTIRELHQYVGVRVKQATRGRQTPIFYGRFSDNLGLAYL</sequence>
<accession>A0A6L9LCM3</accession>
<comment type="caution">
    <text evidence="2">The sequence shown here is derived from an EMBL/GenBank/DDBJ whole genome shotgun (WGS) entry which is preliminary data.</text>
</comment>
<dbReference type="PANTHER" id="PTHR22576:SF41">
    <property type="entry name" value="CASPASE 14, APOPTOSIS-RELATED CYSTEINE PEPTIDASE"/>
    <property type="match status" value="1"/>
</dbReference>
<proteinExistence type="predicted"/>
<evidence type="ECO:0000313" key="2">
    <source>
        <dbReference type="EMBL" id="NDU98315.1"/>
    </source>
</evidence>